<dbReference type="EMBL" id="MAYW01000016">
    <property type="protein sequence ID" value="ODS33943.1"/>
    <property type="molecule type" value="Genomic_DNA"/>
</dbReference>
<evidence type="ECO:0000313" key="3">
    <source>
        <dbReference type="Proteomes" id="UP000094056"/>
    </source>
</evidence>
<evidence type="ECO:0000313" key="2">
    <source>
        <dbReference type="EMBL" id="ODS33943.1"/>
    </source>
</evidence>
<feature type="transmembrane region" description="Helical" evidence="1">
    <location>
        <begin position="238"/>
        <end position="259"/>
    </location>
</feature>
<feature type="transmembrane region" description="Helical" evidence="1">
    <location>
        <begin position="38"/>
        <end position="59"/>
    </location>
</feature>
<feature type="transmembrane region" description="Helical" evidence="1">
    <location>
        <begin position="156"/>
        <end position="178"/>
    </location>
</feature>
<keyword evidence="1" id="KW-0472">Membrane</keyword>
<comment type="caution">
    <text evidence="2">The sequence shown here is derived from an EMBL/GenBank/DDBJ whole genome shotgun (WGS) entry which is preliminary data.</text>
</comment>
<name>A0A1E3XE95_9BACT</name>
<gene>
    <name evidence="2" type="ORF">SCARUB_00916</name>
</gene>
<protein>
    <submittedName>
        <fullName evidence="2">Uncharacterized protein</fullName>
    </submittedName>
</protein>
<feature type="transmembrane region" description="Helical" evidence="1">
    <location>
        <begin position="211"/>
        <end position="232"/>
    </location>
</feature>
<keyword evidence="1" id="KW-0812">Transmembrane</keyword>
<reference evidence="2 3" key="1">
    <citation type="submission" date="2016-07" db="EMBL/GenBank/DDBJ databases">
        <title>Draft genome of Scalindua rubra, obtained from a brine-seawater interface in the Red Sea, sheds light on salt adaptation in anammox bacteria.</title>
        <authorList>
            <person name="Speth D.R."/>
            <person name="Lagkouvardos I."/>
            <person name="Wang Y."/>
            <person name="Qian P.-Y."/>
            <person name="Dutilh B.E."/>
            <person name="Jetten M.S."/>
        </authorList>
    </citation>
    <scope>NUCLEOTIDE SEQUENCE [LARGE SCALE GENOMIC DNA]</scope>
    <source>
        <strain evidence="2">BSI-1</strain>
    </source>
</reference>
<dbReference type="Proteomes" id="UP000094056">
    <property type="component" value="Unassembled WGS sequence"/>
</dbReference>
<feature type="transmembrane region" description="Helical" evidence="1">
    <location>
        <begin position="7"/>
        <end position="26"/>
    </location>
</feature>
<sequence>MKTTELYVEQVLIGFFVIGIVILLATHGSPNIVWDTTTLKAIVGSTGLLAIAYLAGIVYDRCADTLLKDIEQHNRLRVGLKDIDLSNSVLISDPFPEQDIRTKILAKGSSIVEYLNYLRSRMRLTRSLATLVPALGLIWVLWVLNELNEDDTKWKYGTLVISLVYGIALMCKIFGWTYKPPETYELKEVNNYIKEHCKKDENKLTLFRKTILFEPVYWGIYVLTISGWIFVLKYSGDNLLLLIPCASIGLTLLIGWCWWRISRTFFSQVCSVMKNPNLFN</sequence>
<organism evidence="2 3">
    <name type="scientific">Candidatus Scalindua rubra</name>
    <dbReference type="NCBI Taxonomy" id="1872076"/>
    <lineage>
        <taxon>Bacteria</taxon>
        <taxon>Pseudomonadati</taxon>
        <taxon>Planctomycetota</taxon>
        <taxon>Candidatus Brocadiia</taxon>
        <taxon>Candidatus Brocadiales</taxon>
        <taxon>Candidatus Scalinduaceae</taxon>
        <taxon>Candidatus Scalindua</taxon>
    </lineage>
</organism>
<accession>A0A1E3XE95</accession>
<keyword evidence="1" id="KW-1133">Transmembrane helix</keyword>
<proteinExistence type="predicted"/>
<dbReference type="AlphaFoldDB" id="A0A1E3XE95"/>
<evidence type="ECO:0000256" key="1">
    <source>
        <dbReference type="SAM" id="Phobius"/>
    </source>
</evidence>
<feature type="transmembrane region" description="Helical" evidence="1">
    <location>
        <begin position="124"/>
        <end position="144"/>
    </location>
</feature>